<evidence type="ECO:0000313" key="2">
    <source>
        <dbReference type="EMBL" id="AIG24924.1"/>
    </source>
</evidence>
<protein>
    <submittedName>
        <fullName evidence="2">Uncharacterized protein</fullName>
    </submittedName>
</protein>
<dbReference type="HOGENOM" id="CLU_2913435_0_0_9"/>
<proteinExistence type="predicted"/>
<accession>A0A075QZB6</accession>
<dbReference type="RefSeq" id="WP_041751924.1">
    <property type="nucleotide sequence ID" value="NZ_CP007806.1"/>
</dbReference>
<name>A0A075QZB6_BRELA</name>
<dbReference type="Proteomes" id="UP000005850">
    <property type="component" value="Chromosome"/>
</dbReference>
<reference evidence="2 3" key="1">
    <citation type="journal article" date="2011" name="J. Bacteriol.">
        <title>Genome sequence of Brevibacillus laterosporus LMG 15441, a pathogen of invertebrates.</title>
        <authorList>
            <person name="Djukic M."/>
            <person name="Poehlein A."/>
            <person name="Thurmer A."/>
            <person name="Daniel R."/>
        </authorList>
    </citation>
    <scope>NUCLEOTIDE SEQUENCE [LARGE SCALE GENOMIC DNA]</scope>
    <source>
        <strain evidence="2 3">LMG 15441</strain>
    </source>
</reference>
<dbReference type="EMBL" id="CP007806">
    <property type="protein sequence ID" value="AIG24924.1"/>
    <property type="molecule type" value="Genomic_DNA"/>
</dbReference>
<evidence type="ECO:0000313" key="3">
    <source>
        <dbReference type="Proteomes" id="UP000005850"/>
    </source>
</evidence>
<keyword evidence="3" id="KW-1185">Reference proteome</keyword>
<dbReference type="AlphaFoldDB" id="A0A075QZB6"/>
<organism evidence="2 3">
    <name type="scientific">Brevibacillus laterosporus LMG 15441</name>
    <dbReference type="NCBI Taxonomy" id="1042163"/>
    <lineage>
        <taxon>Bacteria</taxon>
        <taxon>Bacillati</taxon>
        <taxon>Bacillota</taxon>
        <taxon>Bacilli</taxon>
        <taxon>Bacillales</taxon>
        <taxon>Paenibacillaceae</taxon>
        <taxon>Brevibacillus</taxon>
    </lineage>
</organism>
<dbReference type="KEGG" id="blr:BRLA_c005660"/>
<sequence>MKKKKLITSILAVASSNKSEPVDPLNYVEPLRNLDVRSTVDEESFVPNPYNERYSEETSDQ</sequence>
<evidence type="ECO:0000256" key="1">
    <source>
        <dbReference type="SAM" id="MobiDB-lite"/>
    </source>
</evidence>
<gene>
    <name evidence="2" type="ORF">BRLA_c005660</name>
</gene>
<feature type="region of interest" description="Disordered" evidence="1">
    <location>
        <begin position="40"/>
        <end position="61"/>
    </location>
</feature>
<dbReference type="STRING" id="1042163.BRLA_c005660"/>